<comment type="caution">
    <text evidence="1">The sequence shown here is derived from an EMBL/GenBank/DDBJ whole genome shotgun (WGS) entry which is preliminary data.</text>
</comment>
<reference evidence="1 2" key="1">
    <citation type="journal article" date="2019" name="Int. J. Syst. Evol. Microbiol.">
        <title>Methanofervidicoccus abyssi gen. nov., sp. nov., a hydrogenotrophic methanogen, isolated from a hydrothermal vent chimney in the Mid-Cayman Spreading Center, the Caribbean Sea.</title>
        <authorList>
            <person name="Sakai S."/>
            <person name="Takaki Y."/>
            <person name="Miyazaki M."/>
            <person name="Ogawara M."/>
            <person name="Yanagawa K."/>
            <person name="Miyazaki J."/>
            <person name="Takai K."/>
        </authorList>
    </citation>
    <scope>NUCLEOTIDE SEQUENCE [LARGE SCALE GENOMIC DNA]</scope>
    <source>
        <strain evidence="1 2">HHB</strain>
    </source>
</reference>
<keyword evidence="2" id="KW-1185">Reference proteome</keyword>
<proteinExistence type="predicted"/>
<evidence type="ECO:0000313" key="2">
    <source>
        <dbReference type="Proteomes" id="UP000290527"/>
    </source>
</evidence>
<sequence length="47" mass="5235">FPSWVCSRTQGWGCSPIKGDHELGLNRRETGWLLSAGGVGCLRGRWF</sequence>
<evidence type="ECO:0000313" key="1">
    <source>
        <dbReference type="EMBL" id="GBF36938.1"/>
    </source>
</evidence>
<accession>A0A401HRQ8</accession>
<name>A0A401HRQ8_9EURY</name>
<gene>
    <name evidence="1" type="ORF">MHHB_P1168</name>
</gene>
<protein>
    <submittedName>
        <fullName evidence="1">Uncharacterized protein</fullName>
    </submittedName>
</protein>
<dbReference type="Proteomes" id="UP000290527">
    <property type="component" value="Unassembled WGS sequence"/>
</dbReference>
<feature type="non-terminal residue" evidence="1">
    <location>
        <position position="1"/>
    </location>
</feature>
<dbReference type="AlphaFoldDB" id="A0A401HRQ8"/>
<dbReference type="EMBL" id="BFAX01000004">
    <property type="protein sequence ID" value="GBF36938.1"/>
    <property type="molecule type" value="Genomic_DNA"/>
</dbReference>
<organism evidence="1 2">
    <name type="scientific">Methanofervidicoccus abyssi</name>
    <dbReference type="NCBI Taxonomy" id="2082189"/>
    <lineage>
        <taxon>Archaea</taxon>
        <taxon>Methanobacteriati</taxon>
        <taxon>Methanobacteriota</taxon>
        <taxon>Methanomada group</taxon>
        <taxon>Methanococci</taxon>
        <taxon>Methanococcales</taxon>
        <taxon>Methanofervidicoccus</taxon>
    </lineage>
</organism>